<dbReference type="Proteomes" id="UP001595906">
    <property type="component" value="Unassembled WGS sequence"/>
</dbReference>
<sequence>VSKRFKASETGITRRDLSVWHREGLLPFDREGSKWGLYSLVDCIWLRFVQKLKKFGFENDIIIQIKNHSFPSNTVDILQFFKNKISEHNNTSSEALEKGITETIENIAKNPALWEAEVRARDFSMFGKLVMQTILSRSQNVFILTEYDFRVVNLGEPLNEEERINTESCLKEIQRESYVCINLQQLCASFFDNEALKVDNTFYWGIMNDSERQLLNDIRSDKYRLVTVTVADGSITHLRTTKRQKENEEMIKRLSRMFKKGQYVSIEMTTNDGKIIKYDETNVTKF</sequence>
<gene>
    <name evidence="2" type="ORF">ACFOW1_16935</name>
</gene>
<keyword evidence="3" id="KW-1185">Reference proteome</keyword>
<evidence type="ECO:0000259" key="1">
    <source>
        <dbReference type="Pfam" id="PF13411"/>
    </source>
</evidence>
<name>A0ABV8PZV6_9BACT</name>
<dbReference type="EMBL" id="JBHSDC010000036">
    <property type="protein sequence ID" value="MFC4233589.1"/>
    <property type="molecule type" value="Genomic_DNA"/>
</dbReference>
<dbReference type="Gene3D" id="1.10.1660.10">
    <property type="match status" value="1"/>
</dbReference>
<dbReference type="Pfam" id="PF13411">
    <property type="entry name" value="MerR_1"/>
    <property type="match status" value="1"/>
</dbReference>
<reference evidence="3" key="1">
    <citation type="journal article" date="2019" name="Int. J. Syst. Evol. Microbiol.">
        <title>The Global Catalogue of Microorganisms (GCM) 10K type strain sequencing project: providing services to taxonomists for standard genome sequencing and annotation.</title>
        <authorList>
            <consortium name="The Broad Institute Genomics Platform"/>
            <consortium name="The Broad Institute Genome Sequencing Center for Infectious Disease"/>
            <person name="Wu L."/>
            <person name="Ma J."/>
        </authorList>
    </citation>
    <scope>NUCLEOTIDE SEQUENCE [LARGE SCALE GENOMIC DNA]</scope>
    <source>
        <strain evidence="3">CECT 8010</strain>
    </source>
</reference>
<dbReference type="SUPFAM" id="SSF46955">
    <property type="entry name" value="Putative DNA-binding domain"/>
    <property type="match status" value="1"/>
</dbReference>
<dbReference type="RefSeq" id="WP_379015938.1">
    <property type="nucleotide sequence ID" value="NZ_JBHSDC010000036.1"/>
</dbReference>
<proteinExistence type="predicted"/>
<dbReference type="InterPro" id="IPR009061">
    <property type="entry name" value="DNA-bd_dom_put_sf"/>
</dbReference>
<dbReference type="InterPro" id="IPR000551">
    <property type="entry name" value="MerR-type_HTH_dom"/>
</dbReference>
<feature type="non-terminal residue" evidence="2">
    <location>
        <position position="1"/>
    </location>
</feature>
<feature type="domain" description="HTH merR-type" evidence="1">
    <location>
        <begin position="7"/>
        <end position="65"/>
    </location>
</feature>
<comment type="caution">
    <text evidence="2">The sequence shown here is derived from an EMBL/GenBank/DDBJ whole genome shotgun (WGS) entry which is preliminary data.</text>
</comment>
<dbReference type="CDD" id="cd00592">
    <property type="entry name" value="HTH_MerR-like"/>
    <property type="match status" value="1"/>
</dbReference>
<accession>A0ABV8PZV6</accession>
<protein>
    <submittedName>
        <fullName evidence="2">MerR family transcriptional regulator</fullName>
    </submittedName>
</protein>
<evidence type="ECO:0000313" key="3">
    <source>
        <dbReference type="Proteomes" id="UP001595906"/>
    </source>
</evidence>
<organism evidence="2 3">
    <name type="scientific">Parasediminibacterium paludis</name>
    <dbReference type="NCBI Taxonomy" id="908966"/>
    <lineage>
        <taxon>Bacteria</taxon>
        <taxon>Pseudomonadati</taxon>
        <taxon>Bacteroidota</taxon>
        <taxon>Chitinophagia</taxon>
        <taxon>Chitinophagales</taxon>
        <taxon>Chitinophagaceae</taxon>
        <taxon>Parasediminibacterium</taxon>
    </lineage>
</organism>
<evidence type="ECO:0000313" key="2">
    <source>
        <dbReference type="EMBL" id="MFC4233589.1"/>
    </source>
</evidence>